<evidence type="ECO:0000256" key="2">
    <source>
        <dbReference type="ARBA" id="ARBA00023125"/>
    </source>
</evidence>
<feature type="compositionally biased region" description="Basic and acidic residues" evidence="4">
    <location>
        <begin position="1"/>
        <end position="13"/>
    </location>
</feature>
<dbReference type="SMART" id="SM01134">
    <property type="entry name" value="DeoRC"/>
    <property type="match status" value="1"/>
</dbReference>
<dbReference type="InterPro" id="IPR018356">
    <property type="entry name" value="Tscrpt_reg_HTH_DeoR_CS"/>
</dbReference>
<dbReference type="EMBL" id="BAAALN010000002">
    <property type="protein sequence ID" value="GAA1227423.1"/>
    <property type="molecule type" value="Genomic_DNA"/>
</dbReference>
<keyword evidence="3" id="KW-0804">Transcription</keyword>
<dbReference type="InterPro" id="IPR050313">
    <property type="entry name" value="Carb_Metab_HTH_regulators"/>
</dbReference>
<dbReference type="InterPro" id="IPR014036">
    <property type="entry name" value="DeoR-like_C"/>
</dbReference>
<keyword evidence="7" id="KW-1185">Reference proteome</keyword>
<dbReference type="PROSITE" id="PS00894">
    <property type="entry name" value="HTH_DEOR_1"/>
    <property type="match status" value="1"/>
</dbReference>
<feature type="region of interest" description="Disordered" evidence="4">
    <location>
        <begin position="1"/>
        <end position="20"/>
    </location>
</feature>
<dbReference type="Pfam" id="PF00455">
    <property type="entry name" value="DeoRC"/>
    <property type="match status" value="1"/>
</dbReference>
<dbReference type="PROSITE" id="PS51000">
    <property type="entry name" value="HTH_DEOR_2"/>
    <property type="match status" value="1"/>
</dbReference>
<dbReference type="PRINTS" id="PR00037">
    <property type="entry name" value="HTHLACR"/>
</dbReference>
<keyword evidence="1" id="KW-0805">Transcription regulation</keyword>
<dbReference type="SMART" id="SM00420">
    <property type="entry name" value="HTH_DEOR"/>
    <property type="match status" value="1"/>
</dbReference>
<dbReference type="InterPro" id="IPR036390">
    <property type="entry name" value="WH_DNA-bd_sf"/>
</dbReference>
<dbReference type="PANTHER" id="PTHR30363">
    <property type="entry name" value="HTH-TYPE TRANSCRIPTIONAL REGULATOR SRLR-RELATED"/>
    <property type="match status" value="1"/>
</dbReference>
<dbReference type="InterPro" id="IPR036388">
    <property type="entry name" value="WH-like_DNA-bd_sf"/>
</dbReference>
<keyword evidence="2 6" id="KW-0238">DNA-binding</keyword>
<gene>
    <name evidence="6" type="ORF">GCM10009676_07060</name>
</gene>
<accession>A0ABN1W1L3</accession>
<evidence type="ECO:0000259" key="5">
    <source>
        <dbReference type="PROSITE" id="PS51000"/>
    </source>
</evidence>
<evidence type="ECO:0000256" key="4">
    <source>
        <dbReference type="SAM" id="MobiDB-lite"/>
    </source>
</evidence>
<dbReference type="InterPro" id="IPR037171">
    <property type="entry name" value="NagB/RpiA_transferase-like"/>
</dbReference>
<evidence type="ECO:0000313" key="7">
    <source>
        <dbReference type="Proteomes" id="UP001500653"/>
    </source>
</evidence>
<dbReference type="PANTHER" id="PTHR30363:SF44">
    <property type="entry name" value="AGA OPERON TRANSCRIPTIONAL REPRESSOR-RELATED"/>
    <property type="match status" value="1"/>
</dbReference>
<dbReference type="Pfam" id="PF08220">
    <property type="entry name" value="HTH_DeoR"/>
    <property type="match status" value="1"/>
</dbReference>
<dbReference type="RefSeq" id="WP_253864759.1">
    <property type="nucleotide sequence ID" value="NZ_BAAALN010000002.1"/>
</dbReference>
<protein>
    <submittedName>
        <fullName evidence="6">DeoR/GlpR family DNA-binding transcription regulator</fullName>
    </submittedName>
</protein>
<dbReference type="GO" id="GO:0003677">
    <property type="term" value="F:DNA binding"/>
    <property type="evidence" value="ECO:0007669"/>
    <property type="project" value="UniProtKB-KW"/>
</dbReference>
<proteinExistence type="predicted"/>
<feature type="domain" description="HTH deoR-type" evidence="5">
    <location>
        <begin position="16"/>
        <end position="71"/>
    </location>
</feature>
<organism evidence="6 7">
    <name type="scientific">Prauserella halophila</name>
    <dbReference type="NCBI Taxonomy" id="185641"/>
    <lineage>
        <taxon>Bacteria</taxon>
        <taxon>Bacillati</taxon>
        <taxon>Actinomycetota</taxon>
        <taxon>Actinomycetes</taxon>
        <taxon>Pseudonocardiales</taxon>
        <taxon>Pseudonocardiaceae</taxon>
        <taxon>Prauserella</taxon>
    </lineage>
</organism>
<reference evidence="6 7" key="1">
    <citation type="journal article" date="2019" name="Int. J. Syst. Evol. Microbiol.">
        <title>The Global Catalogue of Microorganisms (GCM) 10K type strain sequencing project: providing services to taxonomists for standard genome sequencing and annotation.</title>
        <authorList>
            <consortium name="The Broad Institute Genomics Platform"/>
            <consortium name="The Broad Institute Genome Sequencing Center for Infectious Disease"/>
            <person name="Wu L."/>
            <person name="Ma J."/>
        </authorList>
    </citation>
    <scope>NUCLEOTIDE SEQUENCE [LARGE SCALE GENOMIC DNA]</scope>
    <source>
        <strain evidence="6 7">JCM 13023</strain>
    </source>
</reference>
<sequence>MLARVTEKSDKSAGQRAGRQQRITDYVVNNGSASAAELAELTGVSVMTVHRDLDELARRGLLRKFRGGVSAQPSTVFESNSEYRLNANVEAKAAIARQALTCVEPGMSILLDDSTSALALAKLLGEVTPLTVATNYLRAIDVLKDVEDVRLIAIGGDYSPTHDAFLGMPCLEAIERLTVDTTFVSTSAMNTELTFHQEPEIVMVKRAMLQSAQNGVLLMDSSKMSRTALHRLAPVADYHRLIVDAGTPEATVEELRNRTEVDVAPL</sequence>
<dbReference type="InterPro" id="IPR001034">
    <property type="entry name" value="DeoR_HTH"/>
</dbReference>
<evidence type="ECO:0000313" key="6">
    <source>
        <dbReference type="EMBL" id="GAA1227423.1"/>
    </source>
</evidence>
<dbReference type="Gene3D" id="1.10.10.10">
    <property type="entry name" value="Winged helix-like DNA-binding domain superfamily/Winged helix DNA-binding domain"/>
    <property type="match status" value="1"/>
</dbReference>
<comment type="caution">
    <text evidence="6">The sequence shown here is derived from an EMBL/GenBank/DDBJ whole genome shotgun (WGS) entry which is preliminary data.</text>
</comment>
<evidence type="ECO:0000256" key="3">
    <source>
        <dbReference type="ARBA" id="ARBA00023163"/>
    </source>
</evidence>
<name>A0ABN1W1L3_9PSEU</name>
<evidence type="ECO:0000256" key="1">
    <source>
        <dbReference type="ARBA" id="ARBA00023015"/>
    </source>
</evidence>
<dbReference type="Proteomes" id="UP001500653">
    <property type="component" value="Unassembled WGS sequence"/>
</dbReference>
<dbReference type="SUPFAM" id="SSF100950">
    <property type="entry name" value="NagB/RpiA/CoA transferase-like"/>
    <property type="match status" value="1"/>
</dbReference>
<dbReference type="SUPFAM" id="SSF46785">
    <property type="entry name" value="Winged helix' DNA-binding domain"/>
    <property type="match status" value="1"/>
</dbReference>